<reference evidence="3 4" key="1">
    <citation type="submission" date="2018-11" db="EMBL/GenBank/DDBJ databases">
        <authorList>
            <consortium name="Pathogen Informatics"/>
        </authorList>
    </citation>
    <scope>NUCLEOTIDE SEQUENCE [LARGE SCALE GENOMIC DNA]</scope>
    <source>
        <strain evidence="3 4">Zambia</strain>
    </source>
</reference>
<dbReference type="STRING" id="48269.A0A183MFA0"/>
<keyword evidence="4" id="KW-1185">Reference proteome</keyword>
<evidence type="ECO:0000313" key="3">
    <source>
        <dbReference type="EMBL" id="VDP16535.1"/>
    </source>
</evidence>
<evidence type="ECO:0000313" key="4">
    <source>
        <dbReference type="Proteomes" id="UP000277204"/>
    </source>
</evidence>
<dbReference type="PANTHER" id="PTHR10501">
    <property type="entry name" value="U1 SMALL NUCLEAR RIBONUCLEOPROTEIN A/U2 SMALL NUCLEAR RIBONUCLEOPROTEIN B"/>
    <property type="match status" value="1"/>
</dbReference>
<feature type="compositionally biased region" description="Low complexity" evidence="2">
    <location>
        <begin position="74"/>
        <end position="86"/>
    </location>
</feature>
<organism evidence="3 4">
    <name type="scientific">Schistosoma margrebowiei</name>
    <dbReference type="NCBI Taxonomy" id="48269"/>
    <lineage>
        <taxon>Eukaryota</taxon>
        <taxon>Metazoa</taxon>
        <taxon>Spiralia</taxon>
        <taxon>Lophotrochozoa</taxon>
        <taxon>Platyhelminthes</taxon>
        <taxon>Trematoda</taxon>
        <taxon>Digenea</taxon>
        <taxon>Strigeidida</taxon>
        <taxon>Schistosomatoidea</taxon>
        <taxon>Schistosomatidae</taxon>
        <taxon>Schistosoma</taxon>
    </lineage>
</organism>
<dbReference type="AlphaFoldDB" id="A0A183MFA0"/>
<name>A0A183MFA0_9TREM</name>
<feature type="region of interest" description="Disordered" evidence="2">
    <location>
        <begin position="60"/>
        <end position="88"/>
    </location>
</feature>
<dbReference type="GO" id="GO:0003723">
    <property type="term" value="F:RNA binding"/>
    <property type="evidence" value="ECO:0007669"/>
    <property type="project" value="UniProtKB-KW"/>
</dbReference>
<gene>
    <name evidence="3" type="ORF">SMRZ_LOCUS14725</name>
</gene>
<dbReference type="EMBL" id="UZAI01016816">
    <property type="protein sequence ID" value="VDP16535.1"/>
    <property type="molecule type" value="Genomic_DNA"/>
</dbReference>
<keyword evidence="1" id="KW-0694">RNA-binding</keyword>
<evidence type="ECO:0000256" key="1">
    <source>
        <dbReference type="ARBA" id="ARBA00022884"/>
    </source>
</evidence>
<dbReference type="Proteomes" id="UP000277204">
    <property type="component" value="Unassembled WGS sequence"/>
</dbReference>
<sequence>MVGLAYRDEPIGLYWLEQSFLKVLPRQAGRSKNVFWILTLEWIFVMYLDESNQIMTNTTTMLPPKTPQCPVPPNSHHSNSYHSENSLPDDDPSVILDNTCLNANLNEDSMMILSQSIDSIHTVGTNNGEGTEHQVRTLFVSGLPLDAKPRELYLLFRSFKVSSNFFRLLTSVIYYSVLNSQFSMKLSN</sequence>
<proteinExistence type="predicted"/>
<evidence type="ECO:0000256" key="2">
    <source>
        <dbReference type="SAM" id="MobiDB-lite"/>
    </source>
</evidence>
<feature type="compositionally biased region" description="Pro residues" evidence="2">
    <location>
        <begin position="64"/>
        <end position="73"/>
    </location>
</feature>
<accession>A0A183MFA0</accession>
<protein>
    <submittedName>
        <fullName evidence="3">Uncharacterized protein</fullName>
    </submittedName>
</protein>